<comment type="caution">
    <text evidence="2">The sequence shown here is derived from an EMBL/GenBank/DDBJ whole genome shotgun (WGS) entry which is preliminary data.</text>
</comment>
<dbReference type="InterPro" id="IPR050126">
    <property type="entry name" value="Ap4A_hydrolase"/>
</dbReference>
<name>A0ABT7V736_9ACTN</name>
<dbReference type="SUPFAM" id="SSF56300">
    <property type="entry name" value="Metallo-dependent phosphatases"/>
    <property type="match status" value="1"/>
</dbReference>
<dbReference type="RefSeq" id="WP_289544205.1">
    <property type="nucleotide sequence ID" value="NZ_JAUDDZ010000002.1"/>
</dbReference>
<keyword evidence="3" id="KW-1185">Reference proteome</keyword>
<sequence length="279" mass="29193">MATYVTSDAHGHLRALDRALSLAAPGPADTLFVLGDMVDRGPDPVGVIQLVRGIPGVRVLMGNHERMMLDALLHDSDIDLGTWALNGGYATAPGLDRLPREEFSDIIDWIANLPLYDVVEAGGRAFILAHAGIDALAARGYLATAGVDCSEGRGASSASREQLMDMMAQQDPQDLLWIRDRFWAEPTGLVGKDGSGPVVIAGHTPSTALGFYAQAGEGVGVSEDGRGMVTPLGACDATGGVADRVDIDCAAAGGHEMGRVGILRLDDGATWYADVLEGE</sequence>
<gene>
    <name evidence="2" type="ORF">QUW28_02185</name>
</gene>
<reference evidence="3" key="1">
    <citation type="submission" date="2023-06" db="EMBL/GenBank/DDBJ databases">
        <title>Identification and characterization of horizontal gene transfer across gut microbiota members of farm animals based on homology search.</title>
        <authorList>
            <person name="Zeman M."/>
            <person name="Kubasova T."/>
            <person name="Jahodarova E."/>
            <person name="Nykrynova M."/>
            <person name="Rychlik I."/>
        </authorList>
    </citation>
    <scope>NUCLEOTIDE SEQUENCE [LARGE SCALE GENOMIC DNA]</scope>
    <source>
        <strain evidence="3">154_Feed</strain>
    </source>
</reference>
<dbReference type="PANTHER" id="PTHR42850:SF4">
    <property type="entry name" value="ZINC-DEPENDENT ENDOPOLYPHOSPHATASE"/>
    <property type="match status" value="1"/>
</dbReference>
<evidence type="ECO:0000313" key="2">
    <source>
        <dbReference type="EMBL" id="MDM8274312.1"/>
    </source>
</evidence>
<dbReference type="InterPro" id="IPR004843">
    <property type="entry name" value="Calcineurin-like_PHP"/>
</dbReference>
<proteinExistence type="predicted"/>
<dbReference type="Proteomes" id="UP001529421">
    <property type="component" value="Unassembled WGS sequence"/>
</dbReference>
<protein>
    <submittedName>
        <fullName evidence="2">Metallophosphoesterase</fullName>
    </submittedName>
</protein>
<dbReference type="Gene3D" id="3.60.21.10">
    <property type="match status" value="1"/>
</dbReference>
<dbReference type="EMBL" id="JAUDDZ010000002">
    <property type="protein sequence ID" value="MDM8274312.1"/>
    <property type="molecule type" value="Genomic_DNA"/>
</dbReference>
<feature type="domain" description="Calcineurin-like phosphoesterase" evidence="1">
    <location>
        <begin position="3"/>
        <end position="213"/>
    </location>
</feature>
<reference evidence="2 3" key="2">
    <citation type="submission" date="2023-06" db="EMBL/GenBank/DDBJ databases">
        <authorList>
            <person name="Zeman M."/>
            <person name="Kubasova T."/>
            <person name="Jahodarova E."/>
            <person name="Nykrynova M."/>
            <person name="Rychlik I."/>
        </authorList>
    </citation>
    <scope>NUCLEOTIDE SEQUENCE [LARGE SCALE GENOMIC DNA]</scope>
    <source>
        <strain evidence="2 3">154_Feed</strain>
    </source>
</reference>
<dbReference type="Pfam" id="PF00149">
    <property type="entry name" value="Metallophos"/>
    <property type="match status" value="1"/>
</dbReference>
<evidence type="ECO:0000313" key="3">
    <source>
        <dbReference type="Proteomes" id="UP001529421"/>
    </source>
</evidence>
<dbReference type="InterPro" id="IPR029052">
    <property type="entry name" value="Metallo-depent_PP-like"/>
</dbReference>
<accession>A0ABT7V736</accession>
<dbReference type="PANTHER" id="PTHR42850">
    <property type="entry name" value="METALLOPHOSPHOESTERASE"/>
    <property type="match status" value="1"/>
</dbReference>
<evidence type="ECO:0000259" key="1">
    <source>
        <dbReference type="Pfam" id="PF00149"/>
    </source>
</evidence>
<organism evidence="2 3">
    <name type="scientific">Enorma phocaeensis</name>
    <dbReference type="NCBI Taxonomy" id="1871019"/>
    <lineage>
        <taxon>Bacteria</taxon>
        <taxon>Bacillati</taxon>
        <taxon>Actinomycetota</taxon>
        <taxon>Coriobacteriia</taxon>
        <taxon>Coriobacteriales</taxon>
        <taxon>Coriobacteriaceae</taxon>
        <taxon>Enorma</taxon>
    </lineage>
</organism>